<dbReference type="EMBL" id="JBHSQO010000023">
    <property type="protein sequence ID" value="MFC6091966.1"/>
    <property type="molecule type" value="Genomic_DNA"/>
</dbReference>
<keyword evidence="2" id="KW-1185">Reference proteome</keyword>
<name>A0ABW1P977_9PSEU</name>
<proteinExistence type="predicted"/>
<protein>
    <submittedName>
        <fullName evidence="1">Uncharacterized protein</fullName>
    </submittedName>
</protein>
<accession>A0ABW1P977</accession>
<dbReference type="Proteomes" id="UP001596220">
    <property type="component" value="Unassembled WGS sequence"/>
</dbReference>
<sequence>MTVLAVLVALGVVVVNLRRGRGPVPVPGLPLLLNKGRVMSLYQGGGYGDALVREVQERVTVTRDGKLQIGVRLVDLVGGGSVEHQIVNTYVKHAEPVEVLGVVMKALDSARGIVHVDLANLRVQTNVVWRRTRLSELGDGPRDVYVSVKGKFRLAKGPNDKIVFLAAIGRDDSGAHVRMECSGEDIHLDDEIPEGVFYARCLGKAQPWRGEAGELDILPVAIFQ</sequence>
<reference evidence="2" key="1">
    <citation type="journal article" date="2019" name="Int. J. Syst. Evol. Microbiol.">
        <title>The Global Catalogue of Microorganisms (GCM) 10K type strain sequencing project: providing services to taxonomists for standard genome sequencing and annotation.</title>
        <authorList>
            <consortium name="The Broad Institute Genomics Platform"/>
            <consortium name="The Broad Institute Genome Sequencing Center for Infectious Disease"/>
            <person name="Wu L."/>
            <person name="Ma J."/>
        </authorList>
    </citation>
    <scope>NUCLEOTIDE SEQUENCE [LARGE SCALE GENOMIC DNA]</scope>
    <source>
        <strain evidence="2">CGMCC 4.7246</strain>
    </source>
</reference>
<comment type="caution">
    <text evidence="1">The sequence shown here is derived from an EMBL/GenBank/DDBJ whole genome shotgun (WGS) entry which is preliminary data.</text>
</comment>
<gene>
    <name evidence="1" type="ORF">ACFP3R_22075</name>
</gene>
<organism evidence="1 2">
    <name type="scientific">Saccharothrix lopnurensis</name>
    <dbReference type="NCBI Taxonomy" id="1670621"/>
    <lineage>
        <taxon>Bacteria</taxon>
        <taxon>Bacillati</taxon>
        <taxon>Actinomycetota</taxon>
        <taxon>Actinomycetes</taxon>
        <taxon>Pseudonocardiales</taxon>
        <taxon>Pseudonocardiaceae</taxon>
        <taxon>Saccharothrix</taxon>
    </lineage>
</organism>
<evidence type="ECO:0000313" key="1">
    <source>
        <dbReference type="EMBL" id="MFC6091966.1"/>
    </source>
</evidence>
<dbReference type="RefSeq" id="WP_380638266.1">
    <property type="nucleotide sequence ID" value="NZ_JBHSQO010000023.1"/>
</dbReference>
<evidence type="ECO:0000313" key="2">
    <source>
        <dbReference type="Proteomes" id="UP001596220"/>
    </source>
</evidence>